<evidence type="ECO:0000313" key="2">
    <source>
        <dbReference type="EMBL" id="SMH47977.1"/>
    </source>
</evidence>
<dbReference type="OrthoDB" id="8017994at2"/>
<dbReference type="Proteomes" id="UP000193083">
    <property type="component" value="Unassembled WGS sequence"/>
</dbReference>
<dbReference type="AlphaFoldDB" id="A0A1X7PBI0"/>
<proteinExistence type="predicted"/>
<organism evidence="2 3">
    <name type="scientific">Mesorhizobium australicum</name>
    <dbReference type="NCBI Taxonomy" id="536018"/>
    <lineage>
        <taxon>Bacteria</taxon>
        <taxon>Pseudomonadati</taxon>
        <taxon>Pseudomonadota</taxon>
        <taxon>Alphaproteobacteria</taxon>
        <taxon>Hyphomicrobiales</taxon>
        <taxon>Phyllobacteriaceae</taxon>
        <taxon>Mesorhizobium</taxon>
    </lineage>
</organism>
<sequence>MSSKATRISVIAAGLVGLAAASVPSAYAQQQPAAAGPGGIPRGWFKVCGKEQDFDICNVQNQVLAQTGQMLTAVQLAEFKGKINRRALQVSVPVGRLLPAGVTMQIDGNKPTKLEFTTCFQDRCVADAPLTDAIVAAMKKGTDLTLTTYNFQNQPNPIKVSLSGFTGAYDGEPLQQSDMAERQKAAEEYIQRNQEKLAEQLKAAQEKAKAGN</sequence>
<dbReference type="RefSeq" id="WP_085465435.1">
    <property type="nucleotide sequence ID" value="NZ_FXBL01000004.1"/>
</dbReference>
<keyword evidence="3" id="KW-1185">Reference proteome</keyword>
<reference evidence="2 3" key="1">
    <citation type="submission" date="2017-04" db="EMBL/GenBank/DDBJ databases">
        <authorList>
            <person name="Afonso C.L."/>
            <person name="Miller P.J."/>
            <person name="Scott M.A."/>
            <person name="Spackman E."/>
            <person name="Goraichik I."/>
            <person name="Dimitrov K.M."/>
            <person name="Suarez D.L."/>
            <person name="Swayne D.E."/>
        </authorList>
    </citation>
    <scope>NUCLEOTIDE SEQUENCE [LARGE SCALE GENOMIC DNA]</scope>
    <source>
        <strain evidence="2 3">B5P</strain>
    </source>
</reference>
<protein>
    <submittedName>
        <fullName evidence="2">Invasion protein IalB, involved in pathogenesis</fullName>
    </submittedName>
</protein>
<dbReference type="InterPro" id="IPR038696">
    <property type="entry name" value="IalB_sf"/>
</dbReference>
<accession>A0A1X7PBI0</accession>
<dbReference type="InterPro" id="IPR010642">
    <property type="entry name" value="Invasion_prot_B"/>
</dbReference>
<dbReference type="Pfam" id="PF06776">
    <property type="entry name" value="IalB"/>
    <property type="match status" value="1"/>
</dbReference>
<evidence type="ECO:0000313" key="3">
    <source>
        <dbReference type="Proteomes" id="UP000193083"/>
    </source>
</evidence>
<feature type="chain" id="PRO_5013163460" evidence="1">
    <location>
        <begin position="29"/>
        <end position="212"/>
    </location>
</feature>
<name>A0A1X7PBI0_9HYPH</name>
<feature type="signal peptide" evidence="1">
    <location>
        <begin position="1"/>
        <end position="28"/>
    </location>
</feature>
<evidence type="ECO:0000256" key="1">
    <source>
        <dbReference type="SAM" id="SignalP"/>
    </source>
</evidence>
<keyword evidence="1" id="KW-0732">Signal</keyword>
<dbReference type="EMBL" id="FXBL01000004">
    <property type="protein sequence ID" value="SMH47977.1"/>
    <property type="molecule type" value="Genomic_DNA"/>
</dbReference>
<gene>
    <name evidence="2" type="ORF">SAMN02982922_3635</name>
</gene>
<dbReference type="Gene3D" id="2.60.40.1880">
    <property type="entry name" value="Invasion associated locus B (IalB) protein"/>
    <property type="match status" value="1"/>
</dbReference>